<dbReference type="Proteomes" id="UP001152484">
    <property type="component" value="Unassembled WGS sequence"/>
</dbReference>
<evidence type="ECO:0000313" key="4">
    <source>
        <dbReference type="EMBL" id="CAH9093724.1"/>
    </source>
</evidence>
<evidence type="ECO:0000256" key="3">
    <source>
        <dbReference type="ARBA" id="ARBA00022827"/>
    </source>
</evidence>
<keyword evidence="3" id="KW-0274">FAD</keyword>
<dbReference type="PANTHER" id="PTHR45968:SF2">
    <property type="entry name" value="(R)-MANDELONITRILE LYASE-LIKE"/>
    <property type="match status" value="1"/>
</dbReference>
<protein>
    <submittedName>
        <fullName evidence="4">Uncharacterized protein</fullName>
    </submittedName>
</protein>
<evidence type="ECO:0000256" key="1">
    <source>
        <dbReference type="ARBA" id="ARBA00001974"/>
    </source>
</evidence>
<sequence>MEVRDGLLEAGIDPYNGFSLEHVLGTKTGGSTFDPTGRRHISADFLSYANPSNIRVAVHAIAERILLRKRKAAGIFSGTGTAGITTPWLGAKAKSCSPPELWVPLRSFY</sequence>
<gene>
    <name evidence="4" type="ORF">CEURO_LOCUS12422</name>
</gene>
<keyword evidence="2" id="KW-0285">Flavoprotein</keyword>
<dbReference type="EMBL" id="CAMAPE010000031">
    <property type="protein sequence ID" value="CAH9093724.1"/>
    <property type="molecule type" value="Genomic_DNA"/>
</dbReference>
<name>A0A9P1EBB0_CUSEU</name>
<evidence type="ECO:0000256" key="2">
    <source>
        <dbReference type="ARBA" id="ARBA00022630"/>
    </source>
</evidence>
<comment type="cofactor">
    <cofactor evidence="1">
        <name>FAD</name>
        <dbReference type="ChEBI" id="CHEBI:57692"/>
    </cofactor>
</comment>
<keyword evidence="5" id="KW-1185">Reference proteome</keyword>
<comment type="caution">
    <text evidence="4">The sequence shown here is derived from an EMBL/GenBank/DDBJ whole genome shotgun (WGS) entry which is preliminary data.</text>
</comment>
<organism evidence="4 5">
    <name type="scientific">Cuscuta europaea</name>
    <name type="common">European dodder</name>
    <dbReference type="NCBI Taxonomy" id="41803"/>
    <lineage>
        <taxon>Eukaryota</taxon>
        <taxon>Viridiplantae</taxon>
        <taxon>Streptophyta</taxon>
        <taxon>Embryophyta</taxon>
        <taxon>Tracheophyta</taxon>
        <taxon>Spermatophyta</taxon>
        <taxon>Magnoliopsida</taxon>
        <taxon>eudicotyledons</taxon>
        <taxon>Gunneridae</taxon>
        <taxon>Pentapetalae</taxon>
        <taxon>asterids</taxon>
        <taxon>lamiids</taxon>
        <taxon>Solanales</taxon>
        <taxon>Convolvulaceae</taxon>
        <taxon>Cuscuteae</taxon>
        <taxon>Cuscuta</taxon>
        <taxon>Cuscuta subgen. Cuscuta</taxon>
    </lineage>
</organism>
<accession>A0A9P1EBB0</accession>
<evidence type="ECO:0000313" key="5">
    <source>
        <dbReference type="Proteomes" id="UP001152484"/>
    </source>
</evidence>
<dbReference type="OrthoDB" id="269227at2759"/>
<reference evidence="4" key="1">
    <citation type="submission" date="2022-07" db="EMBL/GenBank/DDBJ databases">
        <authorList>
            <person name="Macas J."/>
            <person name="Novak P."/>
            <person name="Neumann P."/>
        </authorList>
    </citation>
    <scope>NUCLEOTIDE SEQUENCE</scope>
</reference>
<dbReference type="Gene3D" id="3.50.50.60">
    <property type="entry name" value="FAD/NAD(P)-binding domain"/>
    <property type="match status" value="1"/>
</dbReference>
<dbReference type="AlphaFoldDB" id="A0A9P1EBB0"/>
<dbReference type="InterPro" id="IPR051871">
    <property type="entry name" value="GMC_Oxidoreductase-Related"/>
</dbReference>
<dbReference type="InterPro" id="IPR036188">
    <property type="entry name" value="FAD/NAD-bd_sf"/>
</dbReference>
<proteinExistence type="predicted"/>
<dbReference type="Gene3D" id="3.30.410.40">
    <property type="match status" value="1"/>
</dbReference>
<dbReference type="PANTHER" id="PTHR45968">
    <property type="entry name" value="OSJNBA0019K04.7 PROTEIN"/>
    <property type="match status" value="1"/>
</dbReference>